<dbReference type="GO" id="GO:0009307">
    <property type="term" value="P:DNA restriction-modification system"/>
    <property type="evidence" value="ECO:0007669"/>
    <property type="project" value="UniProtKB-KW"/>
</dbReference>
<comment type="catalytic activity">
    <reaction evidence="7 8">
        <text>a 2'-deoxycytidine in DNA + S-adenosyl-L-methionine = an N(4)-methyl-2'-deoxycytidine in DNA + S-adenosyl-L-homocysteine + H(+)</text>
        <dbReference type="Rhea" id="RHEA:16857"/>
        <dbReference type="Rhea" id="RHEA-COMP:11369"/>
        <dbReference type="Rhea" id="RHEA-COMP:13674"/>
        <dbReference type="ChEBI" id="CHEBI:15378"/>
        <dbReference type="ChEBI" id="CHEBI:57856"/>
        <dbReference type="ChEBI" id="CHEBI:59789"/>
        <dbReference type="ChEBI" id="CHEBI:85452"/>
        <dbReference type="ChEBI" id="CHEBI:137933"/>
        <dbReference type="EC" id="2.1.1.113"/>
    </reaction>
</comment>
<dbReference type="Proteomes" id="UP000199370">
    <property type="component" value="Unassembled WGS sequence"/>
</dbReference>
<dbReference type="STRING" id="996166.SAMN05192554_110129"/>
<evidence type="ECO:0000313" key="10">
    <source>
        <dbReference type="EMBL" id="SDM96067.1"/>
    </source>
</evidence>
<evidence type="ECO:0000256" key="4">
    <source>
        <dbReference type="ARBA" id="ARBA00022691"/>
    </source>
</evidence>
<gene>
    <name evidence="10" type="ORF">SAMN05192554_110129</name>
</gene>
<dbReference type="Gene3D" id="3.40.50.150">
    <property type="entry name" value="Vaccinia Virus protein VP39"/>
    <property type="match status" value="1"/>
</dbReference>
<evidence type="ECO:0000256" key="5">
    <source>
        <dbReference type="ARBA" id="ARBA00022747"/>
    </source>
</evidence>
<evidence type="ECO:0000256" key="8">
    <source>
        <dbReference type="RuleBase" id="RU362026"/>
    </source>
</evidence>
<keyword evidence="5 8" id="KW-0680">Restriction system</keyword>
<dbReference type="EC" id="2.1.1.113" evidence="8"/>
<organism evidence="10 11">
    <name type="scientific">Haloarchaeobius iranensis</name>
    <dbReference type="NCBI Taxonomy" id="996166"/>
    <lineage>
        <taxon>Archaea</taxon>
        <taxon>Methanobacteriati</taxon>
        <taxon>Methanobacteriota</taxon>
        <taxon>Stenosarchaea group</taxon>
        <taxon>Halobacteria</taxon>
        <taxon>Halobacteriales</taxon>
        <taxon>Halorubellaceae</taxon>
        <taxon>Haloarchaeobius</taxon>
    </lineage>
</organism>
<comment type="similarity">
    <text evidence="1">Belongs to the N(4)/N(6)-methyltransferase family. N(4) subfamily.</text>
</comment>
<dbReference type="PROSITE" id="PS00093">
    <property type="entry name" value="N4_MTASE"/>
    <property type="match status" value="1"/>
</dbReference>
<name>A0A1G9XH81_9EURY</name>
<dbReference type="GO" id="GO:0015667">
    <property type="term" value="F:site-specific DNA-methyltransferase (cytosine-N4-specific) activity"/>
    <property type="evidence" value="ECO:0007669"/>
    <property type="project" value="UniProtKB-EC"/>
</dbReference>
<evidence type="ECO:0000256" key="1">
    <source>
        <dbReference type="ARBA" id="ARBA00010203"/>
    </source>
</evidence>
<protein>
    <recommendedName>
        <fullName evidence="8">Type II methyltransferase</fullName>
        <ecNumber evidence="8">2.1.1.113</ecNumber>
    </recommendedName>
    <alternativeName>
        <fullName evidence="8">N-4 cytosine-specific methyltransferase</fullName>
    </alternativeName>
</protein>
<dbReference type="PRINTS" id="PR00508">
    <property type="entry name" value="S21N4MTFRASE"/>
</dbReference>
<accession>A0A1G9XH81</accession>
<keyword evidence="4 8" id="KW-0949">S-adenosyl-L-methionine</keyword>
<dbReference type="EMBL" id="FNIA01000010">
    <property type="protein sequence ID" value="SDM96067.1"/>
    <property type="molecule type" value="Genomic_DNA"/>
</dbReference>
<keyword evidence="6" id="KW-0238">DNA-binding</keyword>
<feature type="domain" description="DNA methylase N-4/N-6" evidence="9">
    <location>
        <begin position="28"/>
        <end position="245"/>
    </location>
</feature>
<dbReference type="InterPro" id="IPR017985">
    <property type="entry name" value="MeTrfase_CN4_CS"/>
</dbReference>
<dbReference type="InterPro" id="IPR002941">
    <property type="entry name" value="DNA_methylase_N4/N6"/>
</dbReference>
<dbReference type="AlphaFoldDB" id="A0A1G9XH81"/>
<keyword evidence="3" id="KW-0808">Transferase</keyword>
<reference evidence="10 11" key="1">
    <citation type="submission" date="2016-10" db="EMBL/GenBank/DDBJ databases">
        <authorList>
            <person name="de Groot N.N."/>
        </authorList>
    </citation>
    <scope>NUCLEOTIDE SEQUENCE [LARGE SCALE GENOMIC DNA]</scope>
    <source>
        <strain evidence="11">EB21,IBRC-M 10013,KCTC 4048</strain>
    </source>
</reference>
<dbReference type="GO" id="GO:0032259">
    <property type="term" value="P:methylation"/>
    <property type="evidence" value="ECO:0007669"/>
    <property type="project" value="UniProtKB-KW"/>
</dbReference>
<dbReference type="InterPro" id="IPR001091">
    <property type="entry name" value="RM_Methyltransferase"/>
</dbReference>
<proteinExistence type="inferred from homology"/>
<evidence type="ECO:0000256" key="6">
    <source>
        <dbReference type="ARBA" id="ARBA00023125"/>
    </source>
</evidence>
<dbReference type="Pfam" id="PF01555">
    <property type="entry name" value="N6_N4_Mtase"/>
    <property type="match status" value="1"/>
</dbReference>
<dbReference type="RefSeq" id="WP_089733734.1">
    <property type="nucleotide sequence ID" value="NZ_FNIA01000010.1"/>
</dbReference>
<evidence type="ECO:0000256" key="3">
    <source>
        <dbReference type="ARBA" id="ARBA00022679"/>
    </source>
</evidence>
<evidence type="ECO:0000259" key="9">
    <source>
        <dbReference type="Pfam" id="PF01555"/>
    </source>
</evidence>
<evidence type="ECO:0000256" key="7">
    <source>
        <dbReference type="ARBA" id="ARBA00049120"/>
    </source>
</evidence>
<dbReference type="OrthoDB" id="38200at2157"/>
<evidence type="ECO:0000256" key="2">
    <source>
        <dbReference type="ARBA" id="ARBA00022603"/>
    </source>
</evidence>
<dbReference type="InterPro" id="IPR029063">
    <property type="entry name" value="SAM-dependent_MTases_sf"/>
</dbReference>
<evidence type="ECO:0000313" key="11">
    <source>
        <dbReference type="Proteomes" id="UP000199370"/>
    </source>
</evidence>
<sequence length="260" mass="29594">MSLDKFSNLEVKWQSSEDMSDVESGTAQAVITSPPYWDLKDYGHENQIGTADESYEIYHDRLQGVWEECYQTLSEDGTMWIVVDTVMGRGDMRLLPYHIIERAEEVGFIPQDIVTWYKPTAIAGMTDRNVVNKKEYVLYLSKSQNHKFNQDIEHDNGNEDPAISEGQKLGNLWRFPVKRGTAGQNVLHKAPYPRSLIERIVRLSTDEGDVVLDPFLGSGTTAYVALDLARSCIGYEINSEFKEVIDERLSELKQSSLAEF</sequence>
<dbReference type="SUPFAM" id="SSF53335">
    <property type="entry name" value="S-adenosyl-L-methionine-dependent methyltransferases"/>
    <property type="match status" value="1"/>
</dbReference>
<dbReference type="GO" id="GO:0008170">
    <property type="term" value="F:N-methyltransferase activity"/>
    <property type="evidence" value="ECO:0007669"/>
    <property type="project" value="InterPro"/>
</dbReference>
<keyword evidence="11" id="KW-1185">Reference proteome</keyword>
<keyword evidence="2 8" id="KW-0489">Methyltransferase</keyword>
<dbReference type="GO" id="GO:0003677">
    <property type="term" value="F:DNA binding"/>
    <property type="evidence" value="ECO:0007669"/>
    <property type="project" value="UniProtKB-KW"/>
</dbReference>